<dbReference type="AlphaFoldDB" id="A0A5B7JK56"/>
<keyword evidence="1" id="KW-0472">Membrane</keyword>
<evidence type="ECO:0000313" key="2">
    <source>
        <dbReference type="EMBL" id="MPC95199.1"/>
    </source>
</evidence>
<name>A0A5B7JK56_PORTR</name>
<keyword evidence="1" id="KW-1133">Transmembrane helix</keyword>
<sequence length="120" mass="13332">MERINRKNESNFKSFVVTSITVPLVLSLVAPLHVALRLWSSSVLASQWVPMPVRVTCVLGQASNLPLFILTEKRKEHKSESGLFRYCWRADGCVSCLALWRSPSGDSSGVSARSDALNLR</sequence>
<proteinExistence type="predicted"/>
<keyword evidence="3" id="KW-1185">Reference proteome</keyword>
<keyword evidence="1" id="KW-0812">Transmembrane</keyword>
<reference evidence="2 3" key="1">
    <citation type="submission" date="2019-05" db="EMBL/GenBank/DDBJ databases">
        <title>Another draft genome of Portunus trituberculatus and its Hox gene families provides insights of decapod evolution.</title>
        <authorList>
            <person name="Jeong J.-H."/>
            <person name="Song I."/>
            <person name="Kim S."/>
            <person name="Choi T."/>
            <person name="Kim D."/>
            <person name="Ryu S."/>
            <person name="Kim W."/>
        </authorList>
    </citation>
    <scope>NUCLEOTIDE SEQUENCE [LARGE SCALE GENOMIC DNA]</scope>
    <source>
        <tissue evidence="2">Muscle</tissue>
    </source>
</reference>
<feature type="transmembrane region" description="Helical" evidence="1">
    <location>
        <begin position="12"/>
        <end position="39"/>
    </location>
</feature>
<accession>A0A5B7JK56</accession>
<evidence type="ECO:0000313" key="3">
    <source>
        <dbReference type="Proteomes" id="UP000324222"/>
    </source>
</evidence>
<evidence type="ECO:0000256" key="1">
    <source>
        <dbReference type="SAM" id="Phobius"/>
    </source>
</evidence>
<comment type="caution">
    <text evidence="2">The sequence shown here is derived from an EMBL/GenBank/DDBJ whole genome shotgun (WGS) entry which is preliminary data.</text>
</comment>
<organism evidence="2 3">
    <name type="scientific">Portunus trituberculatus</name>
    <name type="common">Swimming crab</name>
    <name type="synonym">Neptunus trituberculatus</name>
    <dbReference type="NCBI Taxonomy" id="210409"/>
    <lineage>
        <taxon>Eukaryota</taxon>
        <taxon>Metazoa</taxon>
        <taxon>Ecdysozoa</taxon>
        <taxon>Arthropoda</taxon>
        <taxon>Crustacea</taxon>
        <taxon>Multicrustacea</taxon>
        <taxon>Malacostraca</taxon>
        <taxon>Eumalacostraca</taxon>
        <taxon>Eucarida</taxon>
        <taxon>Decapoda</taxon>
        <taxon>Pleocyemata</taxon>
        <taxon>Brachyura</taxon>
        <taxon>Eubrachyura</taxon>
        <taxon>Portunoidea</taxon>
        <taxon>Portunidae</taxon>
        <taxon>Portuninae</taxon>
        <taxon>Portunus</taxon>
    </lineage>
</organism>
<dbReference type="Proteomes" id="UP000324222">
    <property type="component" value="Unassembled WGS sequence"/>
</dbReference>
<protein>
    <submittedName>
        <fullName evidence="2">Uncharacterized protein</fullName>
    </submittedName>
</protein>
<gene>
    <name evidence="2" type="ORF">E2C01_090398</name>
</gene>
<dbReference type="EMBL" id="VSRR010101309">
    <property type="protein sequence ID" value="MPC95199.1"/>
    <property type="molecule type" value="Genomic_DNA"/>
</dbReference>